<proteinExistence type="inferred from homology"/>
<comment type="similarity">
    <text evidence="2">Belongs to the LarC family.</text>
</comment>
<feature type="compositionally biased region" description="Basic residues" evidence="3">
    <location>
        <begin position="127"/>
        <end position="136"/>
    </location>
</feature>
<dbReference type="EC" id="4.99.1.12" evidence="2"/>
<comment type="caution">
    <text evidence="4">The sequence shown here is derived from an EMBL/GenBank/DDBJ whole genome shotgun (WGS) entry which is preliminary data.</text>
</comment>
<dbReference type="Gene3D" id="3.30.70.1380">
    <property type="entry name" value="Transcriptional regulatory protein pf0864 domain like"/>
    <property type="match status" value="1"/>
</dbReference>
<evidence type="ECO:0000256" key="1">
    <source>
        <dbReference type="ARBA" id="ARBA00022596"/>
    </source>
</evidence>
<dbReference type="InterPro" id="IPR002822">
    <property type="entry name" value="Ni_insertion"/>
</dbReference>
<dbReference type="EMBL" id="JAUDDZ010000006">
    <property type="protein sequence ID" value="MDM8275026.1"/>
    <property type="molecule type" value="Genomic_DNA"/>
</dbReference>
<reference evidence="5" key="1">
    <citation type="submission" date="2023-06" db="EMBL/GenBank/DDBJ databases">
        <title>Identification and characterization of horizontal gene transfer across gut microbiota members of farm animals based on homology search.</title>
        <authorList>
            <person name="Zeman M."/>
            <person name="Kubasova T."/>
            <person name="Jahodarova E."/>
            <person name="Nykrynova M."/>
            <person name="Rychlik I."/>
        </authorList>
    </citation>
    <scope>NUCLEOTIDE SEQUENCE [LARGE SCALE GENOMIC DNA]</scope>
    <source>
        <strain evidence="5">154_Feed</strain>
    </source>
</reference>
<name>A0ABT7V972_9ACTN</name>
<sequence>MGKTLYFDCTNGISGDMAVAALIDAGANEARLRDALATLPVGGYEVRVGRVSKAGLDCCDFDVVLDAEHENHDHDMVYLHGGGSSHVGEHAHEHEHEHEHEHGHGCHGEAGHHHHGSAHHGDGYGHAHGHDHHHEHRAPGDLDRMIDACQLAPRARDLAHRMIDILAHAEAKAHGVALDEVHFHEVGAVDSIVDIVSVAVCLDDLDVTRVIVPRLVDGRGTIRCQHGIIPVPVPATLNIVEAHGLPLSICDVEGELVTPTGAAIVAAVNAERELPVRFCVKRVGLGAGKRAYERPSILRAMVIEELPADGRAVPEWDVSCCPSRFSGDPAAGPTVGADAPERIVRLECDIDDATGEQLAYAAERVREAGAREVHWVPVFTKKERPAWQLQVVAAAADVDAVERAILLETTTIGVRRWACERTVLAREACELETPWGVVRAKRVELPDGTSRVKPEFADCAAIARREGIPLQRVVSEAGRAAR</sequence>
<keyword evidence="1 2" id="KW-0533">Nickel</keyword>
<evidence type="ECO:0000256" key="3">
    <source>
        <dbReference type="SAM" id="MobiDB-lite"/>
    </source>
</evidence>
<dbReference type="PANTHER" id="PTHR36566:SF1">
    <property type="entry name" value="PYRIDINIUM-3,5-BISTHIOCARBOXYLIC ACID MONONUCLEOTIDE NICKEL INSERTION PROTEIN"/>
    <property type="match status" value="1"/>
</dbReference>
<keyword evidence="5" id="KW-1185">Reference proteome</keyword>
<dbReference type="PANTHER" id="PTHR36566">
    <property type="entry name" value="NICKEL INSERTION PROTEIN-RELATED"/>
    <property type="match status" value="1"/>
</dbReference>
<evidence type="ECO:0000313" key="4">
    <source>
        <dbReference type="EMBL" id="MDM8275026.1"/>
    </source>
</evidence>
<feature type="compositionally biased region" description="Basic and acidic residues" evidence="3">
    <location>
        <begin position="87"/>
        <end position="111"/>
    </location>
</feature>
<comment type="catalytic activity">
    <reaction evidence="2">
        <text>Ni(II)-pyridinium-3,5-bisthiocarboxylate mononucleotide = pyridinium-3,5-bisthiocarboxylate mononucleotide + Ni(2+)</text>
        <dbReference type="Rhea" id="RHEA:54784"/>
        <dbReference type="ChEBI" id="CHEBI:49786"/>
        <dbReference type="ChEBI" id="CHEBI:137372"/>
        <dbReference type="ChEBI" id="CHEBI:137373"/>
        <dbReference type="EC" id="4.99.1.12"/>
    </reaction>
</comment>
<comment type="function">
    <text evidence="2">Involved in the biosynthesis of a nickel-pincer cofactor ((SCS)Ni(II) pincer complex). Binds Ni(2+), and functions in nickel delivery to pyridinium-3,5-bisthiocarboxylic acid mononucleotide (P2TMN), to form the mature cofactor. Is thus probably required for the activation of nickel-pincer cofactor-dependent enzymes.</text>
</comment>
<accession>A0ABT7V972</accession>
<evidence type="ECO:0000256" key="2">
    <source>
        <dbReference type="HAMAP-Rule" id="MF_01074"/>
    </source>
</evidence>
<keyword evidence="2" id="KW-0456">Lyase</keyword>
<feature type="region of interest" description="Disordered" evidence="3">
    <location>
        <begin position="86"/>
        <end position="139"/>
    </location>
</feature>
<dbReference type="Pfam" id="PF01969">
    <property type="entry name" value="Ni_insertion"/>
    <property type="match status" value="1"/>
</dbReference>
<dbReference type="Proteomes" id="UP001529421">
    <property type="component" value="Unassembled WGS sequence"/>
</dbReference>
<protein>
    <recommendedName>
        <fullName evidence="2">Pyridinium-3,5-bisthiocarboxylic acid mononucleotide nickel insertion protein</fullName>
        <shortName evidence="2">P2TMN nickel insertion protein</shortName>
        <ecNumber evidence="2">4.99.1.12</ecNumber>
    </recommendedName>
    <alternativeName>
        <fullName evidence="2">Nickel-pincer cofactor biosynthesis protein LarC</fullName>
    </alternativeName>
</protein>
<dbReference type="RefSeq" id="WP_289545105.1">
    <property type="nucleotide sequence ID" value="NZ_JAUDDZ010000006.1"/>
</dbReference>
<evidence type="ECO:0000313" key="5">
    <source>
        <dbReference type="Proteomes" id="UP001529421"/>
    </source>
</evidence>
<dbReference type="Gene3D" id="3.10.20.300">
    <property type="entry name" value="mk0293 like domain"/>
    <property type="match status" value="1"/>
</dbReference>
<organism evidence="4 5">
    <name type="scientific">Enorma phocaeensis</name>
    <dbReference type="NCBI Taxonomy" id="1871019"/>
    <lineage>
        <taxon>Bacteria</taxon>
        <taxon>Bacillati</taxon>
        <taxon>Actinomycetota</taxon>
        <taxon>Coriobacteriia</taxon>
        <taxon>Coriobacteriales</taxon>
        <taxon>Coriobacteriaceae</taxon>
        <taxon>Enorma</taxon>
    </lineage>
</organism>
<gene>
    <name evidence="2" type="primary">larC</name>
    <name evidence="4" type="ORF">QUW28_05865</name>
</gene>
<dbReference type="HAMAP" id="MF_01074">
    <property type="entry name" value="LarC"/>
    <property type="match status" value="1"/>
</dbReference>